<evidence type="ECO:0000256" key="4">
    <source>
        <dbReference type="ARBA" id="ARBA00022525"/>
    </source>
</evidence>
<comment type="similarity">
    <text evidence="2">Belongs to the plant self-incompatibility (S1) protein family.</text>
</comment>
<dbReference type="Proteomes" id="UP000694864">
    <property type="component" value="Chromosome 15"/>
</dbReference>
<evidence type="ECO:0000256" key="1">
    <source>
        <dbReference type="ARBA" id="ARBA00004613"/>
    </source>
</evidence>
<feature type="chain" id="PRO_5045585886" evidence="6">
    <location>
        <begin position="21"/>
        <end position="137"/>
    </location>
</feature>
<evidence type="ECO:0000256" key="5">
    <source>
        <dbReference type="ARBA" id="ARBA00022729"/>
    </source>
</evidence>
<sequence>MNHLIAFALVITMHFSLNEACKPNFVEIHNQLAPGRVLKHHCRGSINEQDKGVKYLKFNETFVIEFSDVSSRRERTVWTCLLSQGDKMEFFFDVQVYRAASIERCGQYRSWTAKSDGIWTRRDRTKPSGHVLNWKKK</sequence>
<evidence type="ECO:0000313" key="7">
    <source>
        <dbReference type="Proteomes" id="UP000694864"/>
    </source>
</evidence>
<proteinExistence type="inferred from homology"/>
<dbReference type="InterPro" id="IPR010264">
    <property type="entry name" value="Self-incomp_S1"/>
</dbReference>
<keyword evidence="7" id="KW-1185">Reference proteome</keyword>
<comment type="subcellular location">
    <subcellularLocation>
        <location evidence="1">Secreted</location>
    </subcellularLocation>
</comment>
<evidence type="ECO:0000256" key="6">
    <source>
        <dbReference type="SAM" id="SignalP"/>
    </source>
</evidence>
<dbReference type="GeneID" id="104747102"/>
<organism evidence="7 8">
    <name type="scientific">Camelina sativa</name>
    <name type="common">False flax</name>
    <name type="synonym">Myagrum sativum</name>
    <dbReference type="NCBI Taxonomy" id="90675"/>
    <lineage>
        <taxon>Eukaryota</taxon>
        <taxon>Viridiplantae</taxon>
        <taxon>Streptophyta</taxon>
        <taxon>Embryophyta</taxon>
        <taxon>Tracheophyta</taxon>
        <taxon>Spermatophyta</taxon>
        <taxon>Magnoliopsida</taxon>
        <taxon>eudicotyledons</taxon>
        <taxon>Gunneridae</taxon>
        <taxon>Pentapetalae</taxon>
        <taxon>rosids</taxon>
        <taxon>malvids</taxon>
        <taxon>Brassicales</taxon>
        <taxon>Brassicaceae</taxon>
        <taxon>Camelineae</taxon>
        <taxon>Camelina</taxon>
    </lineage>
</organism>
<dbReference type="RefSeq" id="XP_010466977.1">
    <property type="nucleotide sequence ID" value="XM_010468675.1"/>
</dbReference>
<evidence type="ECO:0000256" key="2">
    <source>
        <dbReference type="ARBA" id="ARBA00005581"/>
    </source>
</evidence>
<keyword evidence="5 6" id="KW-0732">Signal</keyword>
<dbReference type="Pfam" id="PF05938">
    <property type="entry name" value="Self-incomp_S1"/>
    <property type="match status" value="1"/>
</dbReference>
<evidence type="ECO:0000256" key="3">
    <source>
        <dbReference type="ARBA" id="ARBA00022471"/>
    </source>
</evidence>
<name>A0ABM0W7X3_CAMSA</name>
<reference evidence="8" key="2">
    <citation type="submission" date="2025-08" db="UniProtKB">
        <authorList>
            <consortium name="RefSeq"/>
        </authorList>
    </citation>
    <scope>IDENTIFICATION</scope>
    <source>
        <tissue evidence="8">Leaf</tissue>
    </source>
</reference>
<protein>
    <submittedName>
        <fullName evidence="8">Uncharacterized protein LOC104747102</fullName>
    </submittedName>
</protein>
<gene>
    <name evidence="8" type="primary">LOC104747102</name>
</gene>
<keyword evidence="3" id="KW-0713">Self-incompatibility</keyword>
<feature type="signal peptide" evidence="6">
    <location>
        <begin position="1"/>
        <end position="20"/>
    </location>
</feature>
<keyword evidence="4" id="KW-0964">Secreted</keyword>
<reference evidence="7" key="1">
    <citation type="journal article" date="2014" name="Nat. Commun.">
        <title>The emerging biofuel crop Camelina sativa retains a highly undifferentiated hexaploid genome structure.</title>
        <authorList>
            <person name="Kagale S."/>
            <person name="Koh C."/>
            <person name="Nixon J."/>
            <person name="Bollina V."/>
            <person name="Clarke W.E."/>
            <person name="Tuteja R."/>
            <person name="Spillane C."/>
            <person name="Robinson S.J."/>
            <person name="Links M.G."/>
            <person name="Clarke C."/>
            <person name="Higgins E.E."/>
            <person name="Huebert T."/>
            <person name="Sharpe A.G."/>
            <person name="Parkin I.A."/>
        </authorList>
    </citation>
    <scope>NUCLEOTIDE SEQUENCE [LARGE SCALE GENOMIC DNA]</scope>
    <source>
        <strain evidence="7">cv. DH55</strain>
    </source>
</reference>
<accession>A0ABM0W7X3</accession>
<evidence type="ECO:0000313" key="8">
    <source>
        <dbReference type="RefSeq" id="XP_010466977.1"/>
    </source>
</evidence>